<evidence type="ECO:0000256" key="4">
    <source>
        <dbReference type="ARBA" id="ARBA00022679"/>
    </source>
</evidence>
<dbReference type="InterPro" id="IPR023267">
    <property type="entry name" value="RCMT"/>
</dbReference>
<dbReference type="Pfam" id="PF01189">
    <property type="entry name" value="Methyltr_RsmB-F"/>
    <property type="match status" value="1"/>
</dbReference>
<dbReference type="AlphaFoldDB" id="C0BCM9"/>
<evidence type="ECO:0000256" key="3">
    <source>
        <dbReference type="ARBA" id="ARBA00022603"/>
    </source>
</evidence>
<feature type="binding site" evidence="7">
    <location>
        <position position="191"/>
    </location>
    <ligand>
        <name>S-adenosyl-L-methionine</name>
        <dbReference type="ChEBI" id="CHEBI:59789"/>
    </ligand>
</feature>
<dbReference type="HOGENOM" id="CLU_005316_6_1_9"/>
<evidence type="ECO:0000256" key="2">
    <source>
        <dbReference type="ARBA" id="ARBA00022490"/>
    </source>
</evidence>
<dbReference type="InterPro" id="IPR027391">
    <property type="entry name" value="Nol1_Nop2_Fmu_2"/>
</dbReference>
<accession>C0BCM9</accession>
<evidence type="ECO:0000256" key="6">
    <source>
        <dbReference type="ARBA" id="ARBA00022884"/>
    </source>
</evidence>
<dbReference type="Pfam" id="PF17126">
    <property type="entry name" value="RsmF_methylt_CI"/>
    <property type="match status" value="1"/>
</dbReference>
<reference evidence="9 10" key="2">
    <citation type="submission" date="2009-03" db="EMBL/GenBank/DDBJ databases">
        <title>Draft genome sequence of Coprococcus comes (ATCC 27758).</title>
        <authorList>
            <person name="Sudarsanam P."/>
            <person name="Ley R."/>
            <person name="Guruge J."/>
            <person name="Turnbaugh P.J."/>
            <person name="Mahowald M."/>
            <person name="Liep D."/>
            <person name="Gordon J."/>
        </authorList>
    </citation>
    <scope>NUCLEOTIDE SEQUENCE [LARGE SCALE GENOMIC DNA]</scope>
    <source>
        <strain evidence="9 10">ATCC 27758</strain>
    </source>
</reference>
<feature type="binding site" evidence="7">
    <location>
        <begin position="122"/>
        <end position="128"/>
    </location>
    <ligand>
        <name>S-adenosyl-L-methionine</name>
        <dbReference type="ChEBI" id="CHEBI:59789"/>
    </ligand>
</feature>
<reference evidence="9 10" key="1">
    <citation type="submission" date="2009-02" db="EMBL/GenBank/DDBJ databases">
        <authorList>
            <person name="Fulton L."/>
            <person name="Clifton S."/>
            <person name="Fulton B."/>
            <person name="Xu J."/>
            <person name="Minx P."/>
            <person name="Pepin K.H."/>
            <person name="Johnson M."/>
            <person name="Bhonagiri V."/>
            <person name="Nash W.E."/>
            <person name="Mardis E.R."/>
            <person name="Wilson R.K."/>
        </authorList>
    </citation>
    <scope>NUCLEOTIDE SEQUENCE [LARGE SCALE GENOMIC DNA]</scope>
    <source>
        <strain evidence="9 10">ATCC 27758</strain>
    </source>
</reference>
<dbReference type="Pfam" id="PF13636">
    <property type="entry name" value="Methyltranf_PUA"/>
    <property type="match status" value="1"/>
</dbReference>
<keyword evidence="4 7" id="KW-0808">Transferase</keyword>
<dbReference type="InterPro" id="IPR018314">
    <property type="entry name" value="RsmB/NOL1/NOP2-like_CS"/>
</dbReference>
<dbReference type="EMBL" id="ABVR01000042">
    <property type="protein sequence ID" value="EEG88830.1"/>
    <property type="molecule type" value="Genomic_DNA"/>
</dbReference>
<dbReference type="GO" id="GO:0008173">
    <property type="term" value="F:RNA methyltransferase activity"/>
    <property type="evidence" value="ECO:0007669"/>
    <property type="project" value="InterPro"/>
</dbReference>
<protein>
    <submittedName>
        <fullName evidence="9">NOL1/NOP2/sun family protein</fullName>
    </submittedName>
</protein>
<dbReference type="NCBIfam" id="TIGR00446">
    <property type="entry name" value="nop2p"/>
    <property type="match status" value="1"/>
</dbReference>
<dbReference type="InterPro" id="IPR001678">
    <property type="entry name" value="MeTrfase_RsmB-F_NOP2_dom"/>
</dbReference>
<organism evidence="9 10">
    <name type="scientific">Coprococcus comes ATCC 27758</name>
    <dbReference type="NCBI Taxonomy" id="470146"/>
    <lineage>
        <taxon>Bacteria</taxon>
        <taxon>Bacillati</taxon>
        <taxon>Bacillota</taxon>
        <taxon>Clostridia</taxon>
        <taxon>Lachnospirales</taxon>
        <taxon>Lachnospiraceae</taxon>
        <taxon>Coprococcus</taxon>
    </lineage>
</organism>
<evidence type="ECO:0000256" key="7">
    <source>
        <dbReference type="PROSITE-ProRule" id="PRU01023"/>
    </source>
</evidence>
<dbReference type="PANTHER" id="PTHR22807:SF30">
    <property type="entry name" value="28S RRNA (CYTOSINE(4447)-C(5))-METHYLTRANSFERASE-RELATED"/>
    <property type="match status" value="1"/>
</dbReference>
<dbReference type="Pfam" id="PF17125">
    <property type="entry name" value="Methyltr_RsmF_N"/>
    <property type="match status" value="1"/>
</dbReference>
<dbReference type="GO" id="GO:0003723">
    <property type="term" value="F:RNA binding"/>
    <property type="evidence" value="ECO:0007669"/>
    <property type="project" value="UniProtKB-UniRule"/>
</dbReference>
<dbReference type="PANTHER" id="PTHR22807">
    <property type="entry name" value="NOP2 YEAST -RELATED NOL1/NOP2/FMU SUN DOMAIN-CONTAINING"/>
    <property type="match status" value="1"/>
</dbReference>
<dbReference type="Gene3D" id="2.30.130.60">
    <property type="match status" value="1"/>
</dbReference>
<keyword evidence="3 7" id="KW-0489">Methyltransferase</keyword>
<feature type="binding site" evidence="7">
    <location>
        <position position="146"/>
    </location>
    <ligand>
        <name>S-adenosyl-L-methionine</name>
        <dbReference type="ChEBI" id="CHEBI:59789"/>
    </ligand>
</feature>
<dbReference type="GO" id="GO:0006396">
    <property type="term" value="P:RNA processing"/>
    <property type="evidence" value="ECO:0007669"/>
    <property type="project" value="InterPro"/>
</dbReference>
<dbReference type="PRINTS" id="PR02008">
    <property type="entry name" value="RCMTFAMILY"/>
</dbReference>
<proteinExistence type="inferred from homology"/>
<sequence>MLYLNDMEDERMINLPNEFEEKMKALLGDEFEDYIKCYDEPRYYGLRVNTEKISVEDFVKICPFEITPIPWIDNGFYYDGEKISPAKHPYYFAGLYYLQEPSAMTPANRLPVEPGDRVLDVCAAPGGKATELGAKLQNEGVLVANDISSSRARGLLKNLEVFGIGNMLVMSEEPGRLERYFSGYFDKILIDAPCSGEGMFRKDKKMVRAWEEHGPEFFSKLQRSIITQAARMLKPGGMMLYSTCTFDPLENEGTIEYLLGEYPEFEIQEIAEYEGFAPGRPEVTKSKDPDFAKTVRIFPHHMKGEGHYLALLKKSEDAICPSSPVAEQKAKKIPAELEEFFRDVKWDLKPWRLDIHGERVYYMPENLPELKGARFLRSGLLLGELKKKRFEPSQALAMNLKMEEYAHTLNLSSDDDRLMRYLKGETIDVEDLIPAKAKGWHLICTDGFPLGWGKVTNGTLKNKYLPGWRNQSA</sequence>
<dbReference type="InterPro" id="IPR011023">
    <property type="entry name" value="Nop2p"/>
</dbReference>
<name>C0BCM9_9FIRM</name>
<dbReference type="CDD" id="cd02440">
    <property type="entry name" value="AdoMet_MTases"/>
    <property type="match status" value="1"/>
</dbReference>
<dbReference type="SUPFAM" id="SSF53335">
    <property type="entry name" value="S-adenosyl-L-methionine-dependent methyltransferases"/>
    <property type="match status" value="1"/>
</dbReference>
<dbReference type="PROSITE" id="PS51686">
    <property type="entry name" value="SAM_MT_RSMB_NOP"/>
    <property type="match status" value="1"/>
</dbReference>
<keyword evidence="2" id="KW-0963">Cytoplasm</keyword>
<dbReference type="GO" id="GO:0008757">
    <property type="term" value="F:S-adenosylmethionine-dependent methyltransferase activity"/>
    <property type="evidence" value="ECO:0007669"/>
    <property type="project" value="InterPro"/>
</dbReference>
<dbReference type="InterPro" id="IPR029063">
    <property type="entry name" value="SAM-dependent_MTases_sf"/>
</dbReference>
<comment type="caution">
    <text evidence="7">Lacks conserved residue(s) required for the propagation of feature annotation.</text>
</comment>
<evidence type="ECO:0000256" key="5">
    <source>
        <dbReference type="ARBA" id="ARBA00022691"/>
    </source>
</evidence>
<dbReference type="Gene3D" id="3.30.70.1170">
    <property type="entry name" value="Sun protein, domain 3"/>
    <property type="match status" value="1"/>
</dbReference>
<evidence type="ECO:0000313" key="10">
    <source>
        <dbReference type="Proteomes" id="UP000003793"/>
    </source>
</evidence>
<evidence type="ECO:0000259" key="8">
    <source>
        <dbReference type="PROSITE" id="PS51686"/>
    </source>
</evidence>
<dbReference type="GO" id="GO:0001510">
    <property type="term" value="P:RNA methylation"/>
    <property type="evidence" value="ECO:0007669"/>
    <property type="project" value="InterPro"/>
</dbReference>
<dbReference type="Proteomes" id="UP000003793">
    <property type="component" value="Unassembled WGS sequence"/>
</dbReference>
<evidence type="ECO:0000313" key="9">
    <source>
        <dbReference type="EMBL" id="EEG88830.1"/>
    </source>
</evidence>
<gene>
    <name evidence="9" type="ORF">COPCOM_02920</name>
</gene>
<keyword evidence="6 7" id="KW-0694">RNA-binding</keyword>
<dbReference type="InterPro" id="IPR031340">
    <property type="entry name" value="RsmF_methylt_CI"/>
</dbReference>
<comment type="caution">
    <text evidence="9">The sequence shown here is derived from an EMBL/GenBank/DDBJ whole genome shotgun (WGS) entry which is preliminary data.</text>
</comment>
<dbReference type="Gene3D" id="3.40.50.150">
    <property type="entry name" value="Vaccinia Virus protein VP39"/>
    <property type="match status" value="1"/>
</dbReference>
<keyword evidence="5 7" id="KW-0949">S-adenosyl-L-methionine</keyword>
<feature type="active site" description="Nucleophile" evidence="7">
    <location>
        <position position="244"/>
    </location>
</feature>
<comment type="similarity">
    <text evidence="1 7">Belongs to the class I-like SAM-binding methyltransferase superfamily. RsmB/NOP family.</text>
</comment>
<dbReference type="InterPro" id="IPR031341">
    <property type="entry name" value="Methyltr_RsmF_N"/>
</dbReference>
<feature type="domain" description="SAM-dependent MTase RsmB/NOP-type" evidence="8">
    <location>
        <begin position="34"/>
        <end position="315"/>
    </location>
</feature>
<dbReference type="PROSITE" id="PS01153">
    <property type="entry name" value="NOL1_NOP2_SUN"/>
    <property type="match status" value="1"/>
</dbReference>
<dbReference type="CDD" id="cd21147">
    <property type="entry name" value="RsmF_methylt_CTD1"/>
    <property type="match status" value="1"/>
</dbReference>
<evidence type="ECO:0000256" key="1">
    <source>
        <dbReference type="ARBA" id="ARBA00007494"/>
    </source>
</evidence>
<dbReference type="InterPro" id="IPR049560">
    <property type="entry name" value="MeTrfase_RsmB-F_NOP2_cat"/>
</dbReference>